<keyword evidence="3" id="KW-1185">Reference proteome</keyword>
<dbReference type="Gene3D" id="3.30.420.10">
    <property type="entry name" value="Ribonuclease H-like superfamily/Ribonuclease H"/>
    <property type="match status" value="2"/>
</dbReference>
<feature type="compositionally biased region" description="Basic and acidic residues" evidence="1">
    <location>
        <begin position="34"/>
        <end position="48"/>
    </location>
</feature>
<evidence type="ECO:0000313" key="3">
    <source>
        <dbReference type="Proteomes" id="UP000502823"/>
    </source>
</evidence>
<name>A0A6L2PRI5_COPFO</name>
<dbReference type="PANTHER" id="PTHR46060:SF1">
    <property type="entry name" value="MARINER MOS1 TRANSPOSASE-LIKE PROTEIN"/>
    <property type="match status" value="1"/>
</dbReference>
<organism evidence="2 3">
    <name type="scientific">Coptotermes formosanus</name>
    <name type="common">Formosan subterranean termite</name>
    <dbReference type="NCBI Taxonomy" id="36987"/>
    <lineage>
        <taxon>Eukaryota</taxon>
        <taxon>Metazoa</taxon>
        <taxon>Ecdysozoa</taxon>
        <taxon>Arthropoda</taxon>
        <taxon>Hexapoda</taxon>
        <taxon>Insecta</taxon>
        <taxon>Pterygota</taxon>
        <taxon>Neoptera</taxon>
        <taxon>Polyneoptera</taxon>
        <taxon>Dictyoptera</taxon>
        <taxon>Blattodea</taxon>
        <taxon>Blattoidea</taxon>
        <taxon>Termitoidae</taxon>
        <taxon>Rhinotermitidae</taxon>
        <taxon>Coptotermes</taxon>
    </lineage>
</organism>
<comment type="caution">
    <text evidence="2">The sequence shown here is derived from an EMBL/GenBank/DDBJ whole genome shotgun (WGS) entry which is preliminary data.</text>
</comment>
<evidence type="ECO:0000313" key="2">
    <source>
        <dbReference type="EMBL" id="GFG34200.1"/>
    </source>
</evidence>
<dbReference type="InterPro" id="IPR052709">
    <property type="entry name" value="Transposase-MT_Hybrid"/>
</dbReference>
<proteinExistence type="predicted"/>
<gene>
    <name evidence="2" type="ORF">Cfor_00473</name>
</gene>
<accession>A0A6L2PRI5</accession>
<feature type="non-terminal residue" evidence="2">
    <location>
        <position position="204"/>
    </location>
</feature>
<dbReference type="OrthoDB" id="10017160at2759"/>
<dbReference type="InParanoid" id="A0A6L2PRI5"/>
<evidence type="ECO:0008006" key="4">
    <source>
        <dbReference type="Google" id="ProtNLM"/>
    </source>
</evidence>
<dbReference type="AlphaFoldDB" id="A0A6L2PRI5"/>
<reference evidence="3" key="1">
    <citation type="submission" date="2020-01" db="EMBL/GenBank/DDBJ databases">
        <title>Draft genome sequence of the Termite Coptotermes fromosanus.</title>
        <authorList>
            <person name="Itakura S."/>
            <person name="Yosikawa Y."/>
            <person name="Umezawa K."/>
        </authorList>
    </citation>
    <scope>NUCLEOTIDE SEQUENCE [LARGE SCALE GENOMIC DNA]</scope>
</reference>
<dbReference type="PANTHER" id="PTHR46060">
    <property type="entry name" value="MARINER MOS1 TRANSPOSASE-LIKE PROTEIN"/>
    <property type="match status" value="1"/>
</dbReference>
<dbReference type="Proteomes" id="UP000502823">
    <property type="component" value="Unassembled WGS sequence"/>
</dbReference>
<sequence length="204" mass="23346">MKEGVIPSENFTRLQAQFGDECLSQPRVFSWPKSFREGRDPVEKEPHAQRPRTSVNPDNVLKTGALIRANRRITILELSQELGISAGSVEEILYDFVVTRLLTTEHSVRRLVAVTQLLNNKRGAKFLDSVVTCDETWVHYFTPESKEQYYSTLLNEKVKPAIRSKRRKRQDSVCFLLDNGRSHTAALTMATLRKLKRDVLPHPA</sequence>
<dbReference type="GO" id="GO:0003676">
    <property type="term" value="F:nucleic acid binding"/>
    <property type="evidence" value="ECO:0007669"/>
    <property type="project" value="InterPro"/>
</dbReference>
<dbReference type="EMBL" id="BLKM01005410">
    <property type="protein sequence ID" value="GFG34200.1"/>
    <property type="molecule type" value="Genomic_DNA"/>
</dbReference>
<feature type="region of interest" description="Disordered" evidence="1">
    <location>
        <begin position="34"/>
        <end position="56"/>
    </location>
</feature>
<dbReference type="InterPro" id="IPR036397">
    <property type="entry name" value="RNaseH_sf"/>
</dbReference>
<evidence type="ECO:0000256" key="1">
    <source>
        <dbReference type="SAM" id="MobiDB-lite"/>
    </source>
</evidence>
<protein>
    <recommendedName>
        <fullName evidence="4">Mos1 transposase HTH domain-containing protein</fullName>
    </recommendedName>
</protein>